<protein>
    <submittedName>
        <fullName evidence="2">Uncharacterized protein</fullName>
    </submittedName>
</protein>
<sequence>MRKLSLQRVYGCSTAQRNSIIGLPNNRVAFLAGSYLVIHDCLTNEQRYLSFSAIELLYISSSGSLMGIIDRFTQNGDTRIHIYSTKPIDLLFVIEPDRFGSFIEITINKDDNLLMILHNEPAYMITIQEMKIEFDEQQKFSMIDSASVHVVHGSVFNRMIKKEIIPHVAFFTPTAVEPFFQIISRYCLHKSKDHQVDFEKHNIHKMSYIFDNNLSLIYLLTDRNQIFRFKINQPKAKIEFEEKSIYSFHAYNILSIGLCAHKSWLITLGGDNFIKILDYKDNDREIASKSIPDGANVVTGCDPYGFHLCLAMDNRFQLYLITNYELRMLHQYETRSIQGLEISQSGHLVAVIANNLVKIYSTIHFKLISQLRGHVGKIKQVSWTRHDSILISCGTDGMIYVFNIFTGMREGEIITKQYRYRGIAVTNDGMRIYAIASDSSIKIFNNTNFEQEWPIENGFIPSAICLSKSERLLYVGMTHGIIRVYTIPLVFDGYVDLPAHNSSIRRLLVSYDDHYLVSIAESAYILLFKQTINNLSSVSSQYKFSQLSTENVDTINEPQAKQIMFEYILVTKSEYDERQRRINEIQTSINEFEAENNLKLSSKQIEFSQHLNNYSNKFQVTMKKLLLAYEQLKTEIANDDCDFFNEANAIEEKYTALQTHTEAIYENKMIETV</sequence>
<dbReference type="SMART" id="SM00320">
    <property type="entry name" value="WD40"/>
    <property type="match status" value="5"/>
</dbReference>
<dbReference type="AlphaFoldDB" id="A0A8S2PLS7"/>
<dbReference type="EMBL" id="CAJOBJ010006445">
    <property type="protein sequence ID" value="CAF4060645.1"/>
    <property type="molecule type" value="Genomic_DNA"/>
</dbReference>
<organism evidence="2 3">
    <name type="scientific">Rotaria magnacalcarata</name>
    <dbReference type="NCBI Taxonomy" id="392030"/>
    <lineage>
        <taxon>Eukaryota</taxon>
        <taxon>Metazoa</taxon>
        <taxon>Spiralia</taxon>
        <taxon>Gnathifera</taxon>
        <taxon>Rotifera</taxon>
        <taxon>Eurotatoria</taxon>
        <taxon>Bdelloidea</taxon>
        <taxon>Philodinida</taxon>
        <taxon>Philodinidae</taxon>
        <taxon>Rotaria</taxon>
    </lineage>
</organism>
<dbReference type="InterPro" id="IPR036322">
    <property type="entry name" value="WD40_repeat_dom_sf"/>
</dbReference>
<evidence type="ECO:0000313" key="3">
    <source>
        <dbReference type="Proteomes" id="UP000681720"/>
    </source>
</evidence>
<dbReference type="PANTHER" id="PTHR32215:SF0">
    <property type="entry name" value="CILIA- AND FLAGELLA-ASSOCIATED PROTEIN 57"/>
    <property type="match status" value="1"/>
</dbReference>
<feature type="repeat" description="WD" evidence="1">
    <location>
        <begin position="371"/>
        <end position="404"/>
    </location>
</feature>
<dbReference type="InterPro" id="IPR001680">
    <property type="entry name" value="WD40_rpt"/>
</dbReference>
<dbReference type="Pfam" id="PF00400">
    <property type="entry name" value="WD40"/>
    <property type="match status" value="1"/>
</dbReference>
<accession>A0A8S2PLS7</accession>
<dbReference type="Gene3D" id="2.130.10.10">
    <property type="entry name" value="YVTN repeat-like/Quinoprotein amine dehydrogenase"/>
    <property type="match status" value="1"/>
</dbReference>
<evidence type="ECO:0000256" key="1">
    <source>
        <dbReference type="PROSITE-ProRule" id="PRU00221"/>
    </source>
</evidence>
<keyword evidence="1" id="KW-0853">WD repeat</keyword>
<dbReference type="PANTHER" id="PTHR32215">
    <property type="entry name" value="CILIA- AND FLAGELLA-ASSOCIATED PROTEIN 57"/>
    <property type="match status" value="1"/>
</dbReference>
<dbReference type="SUPFAM" id="SSF50978">
    <property type="entry name" value="WD40 repeat-like"/>
    <property type="match status" value="2"/>
</dbReference>
<dbReference type="InterPro" id="IPR015943">
    <property type="entry name" value="WD40/YVTN_repeat-like_dom_sf"/>
</dbReference>
<reference evidence="2" key="1">
    <citation type="submission" date="2021-02" db="EMBL/GenBank/DDBJ databases">
        <authorList>
            <person name="Nowell W R."/>
        </authorList>
    </citation>
    <scope>NUCLEOTIDE SEQUENCE</scope>
</reference>
<comment type="caution">
    <text evidence="2">The sequence shown here is derived from an EMBL/GenBank/DDBJ whole genome shotgun (WGS) entry which is preliminary data.</text>
</comment>
<dbReference type="InterPro" id="IPR052993">
    <property type="entry name" value="CFA-57"/>
</dbReference>
<dbReference type="Proteomes" id="UP000681720">
    <property type="component" value="Unassembled WGS sequence"/>
</dbReference>
<proteinExistence type="predicted"/>
<evidence type="ECO:0000313" key="2">
    <source>
        <dbReference type="EMBL" id="CAF4060645.1"/>
    </source>
</evidence>
<name>A0A8S2PLS7_9BILA</name>
<dbReference type="PROSITE" id="PS50082">
    <property type="entry name" value="WD_REPEATS_2"/>
    <property type="match status" value="1"/>
</dbReference>
<gene>
    <name evidence="2" type="ORF">GIL414_LOCUS14945</name>
</gene>